<feature type="domain" description="N-acetyltransferase" evidence="5">
    <location>
        <begin position="4"/>
        <end position="165"/>
    </location>
</feature>
<dbReference type="Pfam" id="PF00266">
    <property type="entry name" value="Aminotran_5"/>
    <property type="match status" value="1"/>
</dbReference>
<keyword evidence="2" id="KW-0032">Aminotransferase</keyword>
<dbReference type="PROSITE" id="PS51186">
    <property type="entry name" value="GNAT"/>
    <property type="match status" value="1"/>
</dbReference>
<dbReference type="PANTHER" id="PTHR42778">
    <property type="entry name" value="2-AMINOETHYLPHOSPHONATE--PYRUVATE TRANSAMINASE"/>
    <property type="match status" value="1"/>
</dbReference>
<keyword evidence="4" id="KW-0663">Pyridoxal phosphate</keyword>
<proteinExistence type="predicted"/>
<dbReference type="InterPro" id="IPR000192">
    <property type="entry name" value="Aminotrans_V_dom"/>
</dbReference>
<dbReference type="InterPro" id="IPR015422">
    <property type="entry name" value="PyrdxlP-dep_Trfase_small"/>
</dbReference>
<evidence type="ECO:0000259" key="5">
    <source>
        <dbReference type="PROSITE" id="PS51186"/>
    </source>
</evidence>
<dbReference type="RefSeq" id="WP_112224150.1">
    <property type="nucleotide sequence ID" value="NZ_CP196859.1"/>
</dbReference>
<dbReference type="InterPro" id="IPR000182">
    <property type="entry name" value="GNAT_dom"/>
</dbReference>
<dbReference type="SUPFAM" id="SSF55729">
    <property type="entry name" value="Acyl-CoA N-acyltransferases (Nat)"/>
    <property type="match status" value="1"/>
</dbReference>
<dbReference type="PANTHER" id="PTHR42778:SF1">
    <property type="entry name" value="2-AMINOETHYLPHOSPHONATE--PYRUVATE TRANSAMINASE"/>
    <property type="match status" value="1"/>
</dbReference>
<dbReference type="SUPFAM" id="SSF53383">
    <property type="entry name" value="PLP-dependent transferases"/>
    <property type="match status" value="1"/>
</dbReference>
<evidence type="ECO:0000313" key="6">
    <source>
        <dbReference type="EMBL" id="RAZ75757.1"/>
    </source>
</evidence>
<dbReference type="EMBL" id="QLZR01000005">
    <property type="protein sequence ID" value="RAZ75757.1"/>
    <property type="molecule type" value="Genomic_DNA"/>
</dbReference>
<dbReference type="GO" id="GO:0016747">
    <property type="term" value="F:acyltransferase activity, transferring groups other than amino-acyl groups"/>
    <property type="evidence" value="ECO:0007669"/>
    <property type="project" value="InterPro"/>
</dbReference>
<dbReference type="Gene3D" id="3.40.630.30">
    <property type="match status" value="1"/>
</dbReference>
<dbReference type="Pfam" id="PF13444">
    <property type="entry name" value="Acetyltransf_5"/>
    <property type="match status" value="1"/>
</dbReference>
<dbReference type="Proteomes" id="UP000251002">
    <property type="component" value="Unassembled WGS sequence"/>
</dbReference>
<dbReference type="Gene3D" id="3.90.1150.10">
    <property type="entry name" value="Aspartate Aminotransferase, domain 1"/>
    <property type="match status" value="1"/>
</dbReference>
<accession>A0A365KRF9</accession>
<dbReference type="GO" id="GO:0008483">
    <property type="term" value="F:transaminase activity"/>
    <property type="evidence" value="ECO:0007669"/>
    <property type="project" value="UniProtKB-KW"/>
</dbReference>
<evidence type="ECO:0000313" key="7">
    <source>
        <dbReference type="Proteomes" id="UP000251002"/>
    </source>
</evidence>
<dbReference type="InterPro" id="IPR015421">
    <property type="entry name" value="PyrdxlP-dep_Trfase_major"/>
</dbReference>
<sequence>MYWCKIARTEAEYEKIAKLNYTTFVEEIPQHEAHDTGLRVDPYHNENTYLIVLSDTELVGMIALRSDRPFSLDRKIGKVEEYFDEVGKICEIRLLAVQKEHRNGRVFFLLARALSDYCCEEGFDAAVISGTVRELKLYGQLGFRQFAEPVGSGDAVFIPMITTRADYAESVAARLQAKRKLFLPGPLKLTGELARPFSEEAMSHRSSTFQAIYQEVKSTLRKMSGASPYLLSGSGTLSNEAMLAQISRLDERGLILANGEFGERLIKQATRWGLEFDSMEEGWGEKFSEDAIKELLENGEYGWLLMVHGETSTGMVNGIDSIGALCKKYKIKFCVDCISSFGAIPFSMEDFWLATATSGKAVGTMSGIAVVFANHEITEDQSVPNYLDLGKYQRDIPFTLPYSLLKSFGIALKQYPERYQLLQERFETTKQEISAWPLMAEGFPTAISVRAAERFETFPQDAHLSGYELHAQSGYLRRRGIFQISCIQPSFEKDWAALQKFNATYFKYQKE</sequence>
<reference evidence="6 7" key="1">
    <citation type="submission" date="2018-06" db="EMBL/GenBank/DDBJ databases">
        <title>The draft genome sequences of strains SCU63 and S1.</title>
        <authorList>
            <person name="Gan L."/>
        </authorList>
    </citation>
    <scope>NUCLEOTIDE SEQUENCE [LARGE SCALE GENOMIC DNA]</scope>
    <source>
        <strain evidence="6 7">SCU63</strain>
    </source>
</reference>
<comment type="cofactor">
    <cofactor evidence="1">
        <name>pyridoxal 5'-phosphate</name>
        <dbReference type="ChEBI" id="CHEBI:597326"/>
    </cofactor>
</comment>
<dbReference type="InterPro" id="IPR015424">
    <property type="entry name" value="PyrdxlP-dep_Trfase"/>
</dbReference>
<keyword evidence="7" id="KW-1185">Reference proteome</keyword>
<evidence type="ECO:0000256" key="2">
    <source>
        <dbReference type="ARBA" id="ARBA00022576"/>
    </source>
</evidence>
<keyword evidence="3 6" id="KW-0808">Transferase</keyword>
<dbReference type="Gene3D" id="3.40.640.10">
    <property type="entry name" value="Type I PLP-dependent aspartate aminotransferase-like (Major domain)"/>
    <property type="match status" value="1"/>
</dbReference>
<comment type="caution">
    <text evidence="6">The sequence shown here is derived from an EMBL/GenBank/DDBJ whole genome shotgun (WGS) entry which is preliminary data.</text>
</comment>
<dbReference type="AlphaFoldDB" id="A0A365KRF9"/>
<evidence type="ECO:0000256" key="4">
    <source>
        <dbReference type="ARBA" id="ARBA00022898"/>
    </source>
</evidence>
<evidence type="ECO:0000256" key="1">
    <source>
        <dbReference type="ARBA" id="ARBA00001933"/>
    </source>
</evidence>
<evidence type="ECO:0000256" key="3">
    <source>
        <dbReference type="ARBA" id="ARBA00022679"/>
    </source>
</evidence>
<organism evidence="6 7">
    <name type="scientific">Planococcus halotolerans</name>
    <dbReference type="NCBI Taxonomy" id="2233542"/>
    <lineage>
        <taxon>Bacteria</taxon>
        <taxon>Bacillati</taxon>
        <taxon>Bacillota</taxon>
        <taxon>Bacilli</taxon>
        <taxon>Bacillales</taxon>
        <taxon>Caryophanaceae</taxon>
        <taxon>Planococcus</taxon>
    </lineage>
</organism>
<gene>
    <name evidence="6" type="ORF">DP120_13230</name>
</gene>
<dbReference type="InterPro" id="IPR016181">
    <property type="entry name" value="Acyl_CoA_acyltransferase"/>
</dbReference>
<protein>
    <submittedName>
        <fullName evidence="6">GNAT family N-acetyltransferase</fullName>
    </submittedName>
</protein>
<name>A0A365KRF9_9BACL</name>